<dbReference type="PROSITE" id="PS00636">
    <property type="entry name" value="DNAJ_1"/>
    <property type="match status" value="1"/>
</dbReference>
<proteinExistence type="predicted"/>
<dbReference type="Proteomes" id="UP000315017">
    <property type="component" value="Chromosome"/>
</dbReference>
<evidence type="ECO:0000313" key="4">
    <source>
        <dbReference type="EMBL" id="QDU31524.1"/>
    </source>
</evidence>
<dbReference type="GO" id="GO:0003677">
    <property type="term" value="F:DNA binding"/>
    <property type="evidence" value="ECO:0007669"/>
    <property type="project" value="UniProtKB-KW"/>
</dbReference>
<dbReference type="PANTHER" id="PTHR43096">
    <property type="entry name" value="DNAJ HOMOLOG 1, MITOCHONDRIAL-RELATED"/>
    <property type="match status" value="1"/>
</dbReference>
<keyword evidence="5" id="KW-1185">Reference proteome</keyword>
<dbReference type="CDD" id="cd10747">
    <property type="entry name" value="DnaJ_C"/>
    <property type="match status" value="1"/>
</dbReference>
<dbReference type="Pfam" id="PF00226">
    <property type="entry name" value="DnaJ"/>
    <property type="match status" value="1"/>
</dbReference>
<dbReference type="GO" id="GO:0005737">
    <property type="term" value="C:cytoplasm"/>
    <property type="evidence" value="ECO:0007669"/>
    <property type="project" value="TreeGrafter"/>
</dbReference>
<dbReference type="SUPFAM" id="SSF46565">
    <property type="entry name" value="Chaperone J-domain"/>
    <property type="match status" value="1"/>
</dbReference>
<dbReference type="GO" id="GO:0042026">
    <property type="term" value="P:protein refolding"/>
    <property type="evidence" value="ECO:0007669"/>
    <property type="project" value="TreeGrafter"/>
</dbReference>
<evidence type="ECO:0000259" key="3">
    <source>
        <dbReference type="PROSITE" id="PS50076"/>
    </source>
</evidence>
<dbReference type="PANTHER" id="PTHR43096:SF52">
    <property type="entry name" value="DNAJ HOMOLOG 1, MITOCHONDRIAL-RELATED"/>
    <property type="match status" value="1"/>
</dbReference>
<dbReference type="OrthoDB" id="9779889at2"/>
<dbReference type="PRINTS" id="PR00625">
    <property type="entry name" value="JDOMAIN"/>
</dbReference>
<dbReference type="SUPFAM" id="SSF49493">
    <property type="entry name" value="HSP40/DnaJ peptide-binding domain"/>
    <property type="match status" value="2"/>
</dbReference>
<dbReference type="CDD" id="cd06257">
    <property type="entry name" value="DnaJ"/>
    <property type="match status" value="1"/>
</dbReference>
<organism evidence="4 5">
    <name type="scientific">Anatilimnocola aggregata</name>
    <dbReference type="NCBI Taxonomy" id="2528021"/>
    <lineage>
        <taxon>Bacteria</taxon>
        <taxon>Pseudomonadati</taxon>
        <taxon>Planctomycetota</taxon>
        <taxon>Planctomycetia</taxon>
        <taxon>Pirellulales</taxon>
        <taxon>Pirellulaceae</taxon>
        <taxon>Anatilimnocola</taxon>
    </lineage>
</organism>
<feature type="domain" description="J" evidence="3">
    <location>
        <begin position="4"/>
        <end position="69"/>
    </location>
</feature>
<reference evidence="4 5" key="1">
    <citation type="submission" date="2019-02" db="EMBL/GenBank/DDBJ databases">
        <title>Deep-cultivation of Planctomycetes and their phenomic and genomic characterization uncovers novel biology.</title>
        <authorList>
            <person name="Wiegand S."/>
            <person name="Jogler M."/>
            <person name="Boedeker C."/>
            <person name="Pinto D."/>
            <person name="Vollmers J."/>
            <person name="Rivas-Marin E."/>
            <person name="Kohn T."/>
            <person name="Peeters S.H."/>
            <person name="Heuer A."/>
            <person name="Rast P."/>
            <person name="Oberbeckmann S."/>
            <person name="Bunk B."/>
            <person name="Jeske O."/>
            <person name="Meyerdierks A."/>
            <person name="Storesund J.E."/>
            <person name="Kallscheuer N."/>
            <person name="Luecker S."/>
            <person name="Lage O.M."/>
            <person name="Pohl T."/>
            <person name="Merkel B.J."/>
            <person name="Hornburger P."/>
            <person name="Mueller R.-W."/>
            <person name="Bruemmer F."/>
            <person name="Labrenz M."/>
            <person name="Spormann A.M."/>
            <person name="Op den Camp H."/>
            <person name="Overmann J."/>
            <person name="Amann R."/>
            <person name="Jetten M.S.M."/>
            <person name="Mascher T."/>
            <person name="Medema M.H."/>
            <person name="Devos D.P."/>
            <person name="Kaster A.-K."/>
            <person name="Ovreas L."/>
            <person name="Rohde M."/>
            <person name="Galperin M.Y."/>
            <person name="Jogler C."/>
        </authorList>
    </citation>
    <scope>NUCLEOTIDE SEQUENCE [LARGE SCALE GENOMIC DNA]</scope>
    <source>
        <strain evidence="4 5">ETA_A8</strain>
    </source>
</reference>
<dbReference type="InterPro" id="IPR036869">
    <property type="entry name" value="J_dom_sf"/>
</dbReference>
<sequence length="333" mass="35358">MSKDYYETLGVARGASNEEIQKAYRKLARKYHPDLNPDDKTAKQKFQEVQTAYETLSDEKKRQMYDQFGSAYEQMGGAPPGGGGGNPFGGGQVPPGFDQMFGGGGAGGGGNPFGGAGGISLEELMRQFGGGFGGGGFEGGPPKRKSRKQQQLPGDDVRHELDIPFQTAVLGGKMSLRLQRPSGKIDTVDVSIPQGIESGKTIRLRGLGEPSQSGGTAGDLLITVRTKEHEAFSRQGLDLTVRVPITVAEACLGGKIEVPSPHGTLTLTVPPGTSSGKRIRAKGQGVHTKDGKQGDLYAEMMITVPKKLSTKAAELVKQLSDELDEAPRAELRF</sequence>
<protein>
    <submittedName>
        <fullName evidence="4">Curved DNA-binding protein</fullName>
    </submittedName>
</protein>
<name>A0A517YMT1_9BACT</name>
<evidence type="ECO:0000313" key="5">
    <source>
        <dbReference type="Proteomes" id="UP000315017"/>
    </source>
</evidence>
<feature type="region of interest" description="Disordered" evidence="2">
    <location>
        <begin position="130"/>
        <end position="159"/>
    </location>
</feature>
<evidence type="ECO:0000256" key="1">
    <source>
        <dbReference type="ARBA" id="ARBA00023186"/>
    </source>
</evidence>
<dbReference type="InterPro" id="IPR018253">
    <property type="entry name" value="DnaJ_domain_CS"/>
</dbReference>
<dbReference type="Gene3D" id="1.10.287.110">
    <property type="entry name" value="DnaJ domain"/>
    <property type="match status" value="1"/>
</dbReference>
<dbReference type="GO" id="GO:0051082">
    <property type="term" value="F:unfolded protein binding"/>
    <property type="evidence" value="ECO:0007669"/>
    <property type="project" value="InterPro"/>
</dbReference>
<accession>A0A517YMT1</accession>
<dbReference type="InterPro" id="IPR008971">
    <property type="entry name" value="HSP40/DnaJ_pept-bd"/>
</dbReference>
<dbReference type="Gene3D" id="2.60.260.20">
    <property type="entry name" value="Urease metallochaperone UreE, N-terminal domain"/>
    <property type="match status" value="2"/>
</dbReference>
<dbReference type="RefSeq" id="WP_145098796.1">
    <property type="nucleotide sequence ID" value="NZ_CP036274.1"/>
</dbReference>
<feature type="region of interest" description="Disordered" evidence="2">
    <location>
        <begin position="75"/>
        <end position="94"/>
    </location>
</feature>
<keyword evidence="1" id="KW-0143">Chaperone</keyword>
<dbReference type="Pfam" id="PF01556">
    <property type="entry name" value="DnaJ_C"/>
    <property type="match status" value="1"/>
</dbReference>
<dbReference type="PROSITE" id="PS50076">
    <property type="entry name" value="DNAJ_2"/>
    <property type="match status" value="1"/>
</dbReference>
<evidence type="ECO:0000256" key="2">
    <source>
        <dbReference type="SAM" id="MobiDB-lite"/>
    </source>
</evidence>
<feature type="compositionally biased region" description="Gly residues" evidence="2">
    <location>
        <begin position="78"/>
        <end position="93"/>
    </location>
</feature>
<dbReference type="FunFam" id="2.60.260.20:FF:000013">
    <property type="entry name" value="DnaJ subfamily B member 11"/>
    <property type="match status" value="1"/>
</dbReference>
<gene>
    <name evidence="4" type="primary">cbpA</name>
    <name evidence="4" type="ORF">ETAA8_66830</name>
</gene>
<dbReference type="SMART" id="SM00271">
    <property type="entry name" value="DnaJ"/>
    <property type="match status" value="1"/>
</dbReference>
<dbReference type="KEGG" id="aagg:ETAA8_66830"/>
<dbReference type="EMBL" id="CP036274">
    <property type="protein sequence ID" value="QDU31524.1"/>
    <property type="molecule type" value="Genomic_DNA"/>
</dbReference>
<keyword evidence="4" id="KW-0238">DNA-binding</keyword>
<dbReference type="InterPro" id="IPR001623">
    <property type="entry name" value="DnaJ_domain"/>
</dbReference>
<dbReference type="AlphaFoldDB" id="A0A517YMT1"/>
<dbReference type="InterPro" id="IPR002939">
    <property type="entry name" value="DnaJ_C"/>
</dbReference>
<feature type="compositionally biased region" description="Gly residues" evidence="2">
    <location>
        <begin position="130"/>
        <end position="139"/>
    </location>
</feature>